<feature type="transmembrane region" description="Helical" evidence="9">
    <location>
        <begin position="310"/>
        <end position="330"/>
    </location>
</feature>
<comment type="similarity">
    <text evidence="2">Belongs to the major facilitator superfamily.</text>
</comment>
<feature type="region of interest" description="Disordered" evidence="8">
    <location>
        <begin position="1"/>
        <end position="26"/>
    </location>
</feature>
<feature type="transmembrane region" description="Helical" evidence="9">
    <location>
        <begin position="336"/>
        <end position="356"/>
    </location>
</feature>
<dbReference type="GO" id="GO:0022857">
    <property type="term" value="F:transmembrane transporter activity"/>
    <property type="evidence" value="ECO:0007669"/>
    <property type="project" value="InterPro"/>
</dbReference>
<protein>
    <submittedName>
        <fullName evidence="11">MFS transporter</fullName>
    </submittedName>
</protein>
<feature type="compositionally biased region" description="Pro residues" evidence="8">
    <location>
        <begin position="1"/>
        <end position="11"/>
    </location>
</feature>
<feature type="transmembrane region" description="Helical" evidence="9">
    <location>
        <begin position="246"/>
        <end position="267"/>
    </location>
</feature>
<dbReference type="Proteomes" id="UP000245926">
    <property type="component" value="Chromosome"/>
</dbReference>
<evidence type="ECO:0000313" key="12">
    <source>
        <dbReference type="Proteomes" id="UP000245926"/>
    </source>
</evidence>
<evidence type="ECO:0000256" key="6">
    <source>
        <dbReference type="ARBA" id="ARBA00022989"/>
    </source>
</evidence>
<comment type="subcellular location">
    <subcellularLocation>
        <location evidence="1">Cell membrane</location>
        <topology evidence="1">Multi-pass membrane protein</topology>
    </subcellularLocation>
</comment>
<evidence type="ECO:0000256" key="1">
    <source>
        <dbReference type="ARBA" id="ARBA00004651"/>
    </source>
</evidence>
<evidence type="ECO:0000256" key="7">
    <source>
        <dbReference type="ARBA" id="ARBA00023136"/>
    </source>
</evidence>
<feature type="transmembrane region" description="Helical" evidence="9">
    <location>
        <begin position="192"/>
        <end position="214"/>
    </location>
</feature>
<gene>
    <name evidence="11" type="ORF">DK389_13780</name>
</gene>
<dbReference type="GO" id="GO:0005886">
    <property type="term" value="C:plasma membrane"/>
    <property type="evidence" value="ECO:0007669"/>
    <property type="project" value="UniProtKB-SubCell"/>
</dbReference>
<dbReference type="OrthoDB" id="63984at2"/>
<evidence type="ECO:0000313" key="11">
    <source>
        <dbReference type="EMBL" id="AWN44550.1"/>
    </source>
</evidence>
<feature type="transmembrane region" description="Helical" evidence="9">
    <location>
        <begin position="279"/>
        <end position="298"/>
    </location>
</feature>
<feature type="transmembrane region" description="Helical" evidence="9">
    <location>
        <begin position="368"/>
        <end position="390"/>
    </location>
</feature>
<evidence type="ECO:0000259" key="10">
    <source>
        <dbReference type="PROSITE" id="PS50850"/>
    </source>
</evidence>
<dbReference type="KEGG" id="mets:DK389_13780"/>
<evidence type="ECO:0000256" key="9">
    <source>
        <dbReference type="SAM" id="Phobius"/>
    </source>
</evidence>
<dbReference type="PANTHER" id="PTHR43271">
    <property type="entry name" value="BLL2771 PROTEIN"/>
    <property type="match status" value="1"/>
</dbReference>
<keyword evidence="12" id="KW-1185">Reference proteome</keyword>
<dbReference type="InterPro" id="IPR020846">
    <property type="entry name" value="MFS_dom"/>
</dbReference>
<dbReference type="SUPFAM" id="SSF103473">
    <property type="entry name" value="MFS general substrate transporter"/>
    <property type="match status" value="1"/>
</dbReference>
<organism evidence="11 12">
    <name type="scientific">Methylobacterium durans</name>
    <dbReference type="NCBI Taxonomy" id="2202825"/>
    <lineage>
        <taxon>Bacteria</taxon>
        <taxon>Pseudomonadati</taxon>
        <taxon>Pseudomonadota</taxon>
        <taxon>Alphaproteobacteria</taxon>
        <taxon>Hyphomicrobiales</taxon>
        <taxon>Methylobacteriaceae</taxon>
        <taxon>Methylobacterium</taxon>
    </lineage>
</organism>
<dbReference type="Gene3D" id="1.20.1250.20">
    <property type="entry name" value="MFS general substrate transporter like domains"/>
    <property type="match status" value="1"/>
</dbReference>
<dbReference type="PANTHER" id="PTHR43271:SF1">
    <property type="entry name" value="INNER MEMBRANE TRANSPORT PROTEIN YNFM"/>
    <property type="match status" value="1"/>
</dbReference>
<feature type="transmembrane region" description="Helical" evidence="9">
    <location>
        <begin position="40"/>
        <end position="58"/>
    </location>
</feature>
<dbReference type="InterPro" id="IPR011701">
    <property type="entry name" value="MFS"/>
</dbReference>
<name>A0A2U8WGM6_9HYPH</name>
<dbReference type="CDD" id="cd17324">
    <property type="entry name" value="MFS_NepI_like"/>
    <property type="match status" value="1"/>
</dbReference>
<evidence type="ECO:0000256" key="4">
    <source>
        <dbReference type="ARBA" id="ARBA00022475"/>
    </source>
</evidence>
<dbReference type="InterPro" id="IPR036259">
    <property type="entry name" value="MFS_trans_sf"/>
</dbReference>
<feature type="transmembrane region" description="Helical" evidence="9">
    <location>
        <begin position="105"/>
        <end position="125"/>
    </location>
</feature>
<keyword evidence="4" id="KW-1003">Cell membrane</keyword>
<evidence type="ECO:0000256" key="2">
    <source>
        <dbReference type="ARBA" id="ARBA00008335"/>
    </source>
</evidence>
<feature type="transmembrane region" description="Helical" evidence="9">
    <location>
        <begin position="131"/>
        <end position="153"/>
    </location>
</feature>
<keyword evidence="7 9" id="KW-0472">Membrane</keyword>
<keyword evidence="6 9" id="KW-1133">Transmembrane helix</keyword>
<dbReference type="AlphaFoldDB" id="A0A2U8WGM6"/>
<keyword evidence="5 9" id="KW-0812">Transmembrane</keyword>
<feature type="domain" description="Major facilitator superfamily (MFS) profile" evidence="10">
    <location>
        <begin position="36"/>
        <end position="419"/>
    </location>
</feature>
<dbReference type="PROSITE" id="PS50850">
    <property type="entry name" value="MFS"/>
    <property type="match status" value="1"/>
</dbReference>
<evidence type="ECO:0000256" key="5">
    <source>
        <dbReference type="ARBA" id="ARBA00022692"/>
    </source>
</evidence>
<dbReference type="Pfam" id="PF07690">
    <property type="entry name" value="MFS_1"/>
    <property type="match status" value="2"/>
</dbReference>
<reference evidence="12" key="1">
    <citation type="submission" date="2018-05" db="EMBL/GenBank/DDBJ databases">
        <title>Complete Genome Sequence of Methylobacterium sp. 17SD2-17.</title>
        <authorList>
            <person name="Srinivasan S."/>
        </authorList>
    </citation>
    <scope>NUCLEOTIDE SEQUENCE [LARGE SCALE GENOMIC DNA]</scope>
    <source>
        <strain evidence="12">17SD2-17</strain>
    </source>
</reference>
<evidence type="ECO:0000256" key="8">
    <source>
        <dbReference type="SAM" id="MobiDB-lite"/>
    </source>
</evidence>
<accession>A0A2U8WGM6</accession>
<feature type="transmembrane region" description="Helical" evidence="9">
    <location>
        <begin position="78"/>
        <end position="98"/>
    </location>
</feature>
<feature type="transmembrane region" description="Helical" evidence="9">
    <location>
        <begin position="396"/>
        <end position="415"/>
    </location>
</feature>
<sequence length="430" mass="44095">MLSAPPVPPRAPAQAKPVAPADAHPADAWTEPGTGAYRRISVALFLAGFSTFSLIYAVQPLLPGLVDEFHISPSVSALALSVTTGFLAFSILCAGAFSEAVSRRGLMFASMMGAALLHIGSALAPTWYGVLALRALEGVLLGGVPAVAMAYLAEEIHPRALGAAMGLYVGGTAFGGMMGRVGIGILAEFASWRAALGILGIVDLVAALGFFALLPASRNAVRRSGVTLLQHRDAWLKHLRNPGLPLLFATGFLVLGAYVSTFNYLTFRLTAAPYGFGQGQISAIFTVFLFGVVASTVAGSLADRLGRGPVLIVGVLTMAAGNALTCLTALPGIFAGIVAVTVGFFIAHAVASGWVGRMAQGSKGHASSLYLLTYYLGSSLMGSAGGWFWSAGGWPAVAGFNAGLLGAALALALRLRAMEGTGGRQGENGL</sequence>
<dbReference type="EMBL" id="CP029550">
    <property type="protein sequence ID" value="AWN44550.1"/>
    <property type="molecule type" value="Genomic_DNA"/>
</dbReference>
<keyword evidence="3" id="KW-0813">Transport</keyword>
<proteinExistence type="inferred from homology"/>
<feature type="transmembrane region" description="Helical" evidence="9">
    <location>
        <begin position="165"/>
        <end position="186"/>
    </location>
</feature>
<feature type="compositionally biased region" description="Low complexity" evidence="8">
    <location>
        <begin position="12"/>
        <end position="26"/>
    </location>
</feature>
<evidence type="ECO:0000256" key="3">
    <source>
        <dbReference type="ARBA" id="ARBA00022448"/>
    </source>
</evidence>